<comment type="caution">
    <text evidence="1">The sequence shown here is derived from an EMBL/GenBank/DDBJ whole genome shotgun (WGS) entry which is preliminary data.</text>
</comment>
<dbReference type="GeneID" id="70136930"/>
<organism evidence="1 2">
    <name type="scientific">Truncatella angustata</name>
    <dbReference type="NCBI Taxonomy" id="152316"/>
    <lineage>
        <taxon>Eukaryota</taxon>
        <taxon>Fungi</taxon>
        <taxon>Dikarya</taxon>
        <taxon>Ascomycota</taxon>
        <taxon>Pezizomycotina</taxon>
        <taxon>Sordariomycetes</taxon>
        <taxon>Xylariomycetidae</taxon>
        <taxon>Amphisphaeriales</taxon>
        <taxon>Sporocadaceae</taxon>
        <taxon>Truncatella</taxon>
    </lineage>
</organism>
<reference evidence="1" key="1">
    <citation type="journal article" date="2021" name="Nat. Commun.">
        <title>Genetic determinants of endophytism in the Arabidopsis root mycobiome.</title>
        <authorList>
            <person name="Mesny F."/>
            <person name="Miyauchi S."/>
            <person name="Thiergart T."/>
            <person name="Pickel B."/>
            <person name="Atanasova L."/>
            <person name="Karlsson M."/>
            <person name="Huettel B."/>
            <person name="Barry K.W."/>
            <person name="Haridas S."/>
            <person name="Chen C."/>
            <person name="Bauer D."/>
            <person name="Andreopoulos W."/>
            <person name="Pangilinan J."/>
            <person name="LaButti K."/>
            <person name="Riley R."/>
            <person name="Lipzen A."/>
            <person name="Clum A."/>
            <person name="Drula E."/>
            <person name="Henrissat B."/>
            <person name="Kohler A."/>
            <person name="Grigoriev I.V."/>
            <person name="Martin F.M."/>
            <person name="Hacquard S."/>
        </authorList>
    </citation>
    <scope>NUCLEOTIDE SEQUENCE</scope>
    <source>
        <strain evidence="1">MPI-SDFR-AT-0073</strain>
    </source>
</reference>
<dbReference type="AlphaFoldDB" id="A0A9P8UCU0"/>
<evidence type="ECO:0000313" key="2">
    <source>
        <dbReference type="Proteomes" id="UP000758603"/>
    </source>
</evidence>
<gene>
    <name evidence="1" type="ORF">BKA67DRAFT_662632</name>
</gene>
<proteinExistence type="predicted"/>
<dbReference type="EMBL" id="JAGPXC010000008">
    <property type="protein sequence ID" value="KAH6647884.1"/>
    <property type="molecule type" value="Genomic_DNA"/>
</dbReference>
<keyword evidence="2" id="KW-1185">Reference proteome</keyword>
<protein>
    <submittedName>
        <fullName evidence="1">Uncharacterized protein</fullName>
    </submittedName>
</protein>
<dbReference type="Proteomes" id="UP000758603">
    <property type="component" value="Unassembled WGS sequence"/>
</dbReference>
<evidence type="ECO:0000313" key="1">
    <source>
        <dbReference type="EMBL" id="KAH6647884.1"/>
    </source>
</evidence>
<name>A0A9P8UCU0_9PEZI</name>
<sequence length="196" mass="22728">MRSTNKERRHDVLSATLVSSIPLRRQQPDLSYQTSHRCSLCSLCTEIRLLILARLTTTEEVEQVSRSCGRLTSVRLRFEQSIAHVLLANFFSGKELLIRAASVVQALEGSTILINQIERQLNLFHAYMSDDREIIPKLLTFEDVNAFHMRHAQTQIMTEIIRETIMMRMDYHIGPVQYPKEYESTPTEQHQIELTL</sequence>
<dbReference type="RefSeq" id="XP_045954396.1">
    <property type="nucleotide sequence ID" value="XM_046108039.1"/>
</dbReference>
<accession>A0A9P8UCU0</accession>